<keyword evidence="2" id="KW-1185">Reference proteome</keyword>
<evidence type="ECO:0000313" key="2">
    <source>
        <dbReference type="Proteomes" id="UP000036471"/>
    </source>
</evidence>
<organism evidence="1 2">
    <name type="scientific">Methylobacterium indicum</name>
    <dbReference type="NCBI Taxonomy" id="1775910"/>
    <lineage>
        <taxon>Bacteria</taxon>
        <taxon>Pseudomonadati</taxon>
        <taxon>Pseudomonadota</taxon>
        <taxon>Alphaproteobacteria</taxon>
        <taxon>Hyphomicrobiales</taxon>
        <taxon>Methylobacteriaceae</taxon>
        <taxon>Methylobacterium</taxon>
    </lineage>
</organism>
<sequence length="62" mass="6641">MAGCSRPCVSPERFLGLVAGATGLGLFPFVPSRIGATEVGGFEFSVSMRRDAEEAPRALRRR</sequence>
<name>A0ABR5HI28_9HYPH</name>
<dbReference type="EMBL" id="JTHG01000024">
    <property type="protein sequence ID" value="KMO26271.1"/>
    <property type="molecule type" value="Genomic_DNA"/>
</dbReference>
<comment type="caution">
    <text evidence="1">The sequence shown here is derived from an EMBL/GenBank/DDBJ whole genome shotgun (WGS) entry which is preliminary data.</text>
</comment>
<accession>A0ABR5HI28</accession>
<evidence type="ECO:0000313" key="1">
    <source>
        <dbReference type="EMBL" id="KMO26271.1"/>
    </source>
</evidence>
<protein>
    <submittedName>
        <fullName evidence="1">Uncharacterized protein</fullName>
    </submittedName>
</protein>
<dbReference type="Proteomes" id="UP000036471">
    <property type="component" value="Unassembled WGS sequence"/>
</dbReference>
<reference evidence="1 2" key="1">
    <citation type="submission" date="2014-11" db="EMBL/GenBank/DDBJ databases">
        <title>Comparative genomics of Methylobacterium species.</title>
        <authorList>
            <person name="Chaudhry V."/>
            <person name="Patil P.B."/>
        </authorList>
    </citation>
    <scope>NUCLEOTIDE SEQUENCE [LARGE SCALE GENOMIC DNA]</scope>
    <source>
        <strain evidence="1 2">SE3.6</strain>
    </source>
</reference>
<gene>
    <name evidence="1" type="ORF">QR79_03285</name>
</gene>
<proteinExistence type="predicted"/>